<dbReference type="KEGG" id="ssm:Spirs_0532"/>
<dbReference type="Gene3D" id="3.30.2130.30">
    <property type="match status" value="1"/>
</dbReference>
<dbReference type="GO" id="GO:0070043">
    <property type="term" value="F:rRNA (guanine-N7-)-methyltransferase activity"/>
    <property type="evidence" value="ECO:0007669"/>
    <property type="project" value="TreeGrafter"/>
</dbReference>
<dbReference type="PROSITE" id="PS01261">
    <property type="entry name" value="UPF0020"/>
    <property type="match status" value="1"/>
</dbReference>
<accession>E1RBE8</accession>
<dbReference type="EMBL" id="CP002116">
    <property type="protein sequence ID" value="ADK79678.1"/>
    <property type="molecule type" value="Genomic_DNA"/>
</dbReference>
<dbReference type="GO" id="GO:0003676">
    <property type="term" value="F:nucleic acid binding"/>
    <property type="evidence" value="ECO:0007669"/>
    <property type="project" value="InterPro"/>
</dbReference>
<dbReference type="OrthoDB" id="9809404at2"/>
<keyword evidence="5" id="KW-1185">Reference proteome</keyword>
<dbReference type="AlphaFoldDB" id="E1RBE8"/>
<evidence type="ECO:0000259" key="3">
    <source>
        <dbReference type="Pfam" id="PF01170"/>
    </source>
</evidence>
<keyword evidence="1 4" id="KW-0489">Methyltransferase</keyword>
<evidence type="ECO:0000313" key="4">
    <source>
        <dbReference type="EMBL" id="ADK79678.1"/>
    </source>
</evidence>
<gene>
    <name evidence="4" type="ordered locus">Spirs_0532</name>
</gene>
<dbReference type="PANTHER" id="PTHR47313">
    <property type="entry name" value="RIBOSOMAL RNA LARGE SUBUNIT METHYLTRANSFERASE K/L"/>
    <property type="match status" value="1"/>
</dbReference>
<dbReference type="InterPro" id="IPR000241">
    <property type="entry name" value="RlmKL-like_Mtase"/>
</dbReference>
<feature type="domain" description="Ribosomal RNA large subunit methyltransferase K/L-like methyltransferase" evidence="3">
    <location>
        <begin position="195"/>
        <end position="363"/>
    </location>
</feature>
<dbReference type="InterPro" id="IPR002052">
    <property type="entry name" value="DNA_methylase_N6_adenine_CS"/>
</dbReference>
<sequence length="413" mass="47112">MSPQNERETFRGLAVKRRGSKPWERDLKRYLRGPRHRWIVTAPFAFRPSLRRELEDLALQSIEKHGAGFCFEARISEIYPVLMRLQCASRLFLLVDSFRAGAAEELYRRIVTLPWELLLHDGIALSVHVSLRRCRIEHEGAAEHTLYQALERRAEEAGLSLSVSNDAPSQMIELFGEDNHFELRLDACGEQLYRRGYRPLVGPAPIRENIAASLLQWYRIECGPFSLFVDPMCGSGTFPIEAWAMASHFPLAGHRRFSIFLWPVFSKAAWNWEAHRLYGEADITAADEPLFWGSDKDPKMVHISRLNGERAGAAGNIGFLHEDFFHLSPQDLFSSDHVSRVEGNRGALLAINPPYGVRLKGDDNLFVRIIDRKKRIWQGWDLLLLAPRSLALPPGKKSIDFENGGIPMKCILF</sequence>
<reference evidence="4 5" key="1">
    <citation type="journal article" date="2010" name="Stand. Genomic Sci.">
        <title>Complete genome sequence of Spirochaeta smaragdinae type strain (SEBR 4228).</title>
        <authorList>
            <person name="Mavromatis K."/>
            <person name="Yasawong M."/>
            <person name="Chertkov O."/>
            <person name="Lapidus A."/>
            <person name="Lucas S."/>
            <person name="Nolan M."/>
            <person name="Del Rio T.G."/>
            <person name="Tice H."/>
            <person name="Cheng J.F."/>
            <person name="Pitluck S."/>
            <person name="Liolios K."/>
            <person name="Ivanova N."/>
            <person name="Tapia R."/>
            <person name="Han C."/>
            <person name="Bruce D."/>
            <person name="Goodwin L."/>
            <person name="Pati A."/>
            <person name="Chen A."/>
            <person name="Palaniappan K."/>
            <person name="Land M."/>
            <person name="Hauser L."/>
            <person name="Chang Y.J."/>
            <person name="Jeffries C.D."/>
            <person name="Detter J.C."/>
            <person name="Rohde M."/>
            <person name="Brambilla E."/>
            <person name="Spring S."/>
            <person name="Goker M."/>
            <person name="Sikorski J."/>
            <person name="Woyke T."/>
            <person name="Bristow J."/>
            <person name="Eisen J.A."/>
            <person name="Markowitz V."/>
            <person name="Hugenholtz P."/>
            <person name="Klenk H.P."/>
            <person name="Kyrpides N.C."/>
        </authorList>
    </citation>
    <scope>NUCLEOTIDE SEQUENCE [LARGE SCALE GENOMIC DNA]</scope>
    <source>
        <strain evidence="5">DSM 11293 / JCM 15392 / SEBR 4228</strain>
    </source>
</reference>
<dbReference type="Pfam" id="PF01170">
    <property type="entry name" value="UPF0020"/>
    <property type="match status" value="1"/>
</dbReference>
<dbReference type="SUPFAM" id="SSF53335">
    <property type="entry name" value="S-adenosyl-L-methionine-dependent methyltransferases"/>
    <property type="match status" value="1"/>
</dbReference>
<dbReference type="RefSeq" id="WP_013253142.1">
    <property type="nucleotide sequence ID" value="NC_014364.1"/>
</dbReference>
<organism evidence="4 5">
    <name type="scientific">Sediminispirochaeta smaragdinae (strain DSM 11293 / JCM 15392 / SEBR 4228)</name>
    <name type="common">Spirochaeta smaragdinae</name>
    <dbReference type="NCBI Taxonomy" id="573413"/>
    <lineage>
        <taxon>Bacteria</taxon>
        <taxon>Pseudomonadati</taxon>
        <taxon>Spirochaetota</taxon>
        <taxon>Spirochaetia</taxon>
        <taxon>Spirochaetales</taxon>
        <taxon>Spirochaetaceae</taxon>
        <taxon>Sediminispirochaeta</taxon>
    </lineage>
</organism>
<dbReference type="EC" id="2.1.1.171" evidence="4"/>
<dbReference type="Gene3D" id="3.40.50.150">
    <property type="entry name" value="Vaccinia Virus protein VP39"/>
    <property type="match status" value="1"/>
</dbReference>
<dbReference type="GO" id="GO:0052913">
    <property type="term" value="F:16S rRNA (guanine(966)-N(2))-methyltransferase activity"/>
    <property type="evidence" value="ECO:0007669"/>
    <property type="project" value="UniProtKB-EC"/>
</dbReference>
<dbReference type="CDD" id="cd11715">
    <property type="entry name" value="THUMP_AdoMetMT"/>
    <property type="match status" value="1"/>
</dbReference>
<dbReference type="Proteomes" id="UP000002318">
    <property type="component" value="Chromosome"/>
</dbReference>
<evidence type="ECO:0000313" key="5">
    <source>
        <dbReference type="Proteomes" id="UP000002318"/>
    </source>
</evidence>
<evidence type="ECO:0000256" key="2">
    <source>
        <dbReference type="ARBA" id="ARBA00022679"/>
    </source>
</evidence>
<dbReference type="STRING" id="573413.Spirs_0532"/>
<dbReference type="eggNOG" id="COG0116">
    <property type="taxonomic scope" value="Bacteria"/>
</dbReference>
<dbReference type="PANTHER" id="PTHR47313:SF1">
    <property type="entry name" value="RIBOSOMAL RNA LARGE SUBUNIT METHYLTRANSFERASE K_L"/>
    <property type="match status" value="1"/>
</dbReference>
<proteinExistence type="predicted"/>
<dbReference type="PROSITE" id="PS00092">
    <property type="entry name" value="N6_MTASE"/>
    <property type="match status" value="1"/>
</dbReference>
<dbReference type="InterPro" id="IPR053943">
    <property type="entry name" value="RlmKL-like_Mtase_CS"/>
</dbReference>
<protein>
    <submittedName>
        <fullName evidence="4">rRNA (Guanine-N(2)-)-methyltransferase</fullName>
        <ecNumber evidence="4">2.1.1.171</ecNumber>
    </submittedName>
</protein>
<keyword evidence="2 4" id="KW-0808">Transferase</keyword>
<name>E1RBE8_SEDSS</name>
<dbReference type="InterPro" id="IPR029063">
    <property type="entry name" value="SAM-dependent_MTases_sf"/>
</dbReference>
<evidence type="ECO:0000256" key="1">
    <source>
        <dbReference type="ARBA" id="ARBA00022603"/>
    </source>
</evidence>
<dbReference type="HOGENOM" id="CLU_032119_3_0_12"/>